<keyword evidence="4" id="KW-1185">Reference proteome</keyword>
<organism evidence="3 4">
    <name type="scientific">Corallococcus macrosporus DSM 14697</name>
    <dbReference type="NCBI Taxonomy" id="1189310"/>
    <lineage>
        <taxon>Bacteria</taxon>
        <taxon>Pseudomonadati</taxon>
        <taxon>Myxococcota</taxon>
        <taxon>Myxococcia</taxon>
        <taxon>Myxococcales</taxon>
        <taxon>Cystobacterineae</taxon>
        <taxon>Myxococcaceae</taxon>
        <taxon>Corallococcus</taxon>
    </lineage>
</organism>
<feature type="compositionally biased region" description="Low complexity" evidence="1">
    <location>
        <begin position="497"/>
        <end position="516"/>
    </location>
</feature>
<dbReference type="Proteomes" id="UP000217343">
    <property type="component" value="Chromosome"/>
</dbReference>
<feature type="chain" id="PRO_5012670843" description="Lipoprotein" evidence="2">
    <location>
        <begin position="30"/>
        <end position="783"/>
    </location>
</feature>
<feature type="signal peptide" evidence="2">
    <location>
        <begin position="1"/>
        <end position="29"/>
    </location>
</feature>
<evidence type="ECO:0000256" key="1">
    <source>
        <dbReference type="SAM" id="MobiDB-lite"/>
    </source>
</evidence>
<evidence type="ECO:0000313" key="4">
    <source>
        <dbReference type="Proteomes" id="UP000217343"/>
    </source>
</evidence>
<reference evidence="3 4" key="1">
    <citation type="submission" date="2017-06" db="EMBL/GenBank/DDBJ databases">
        <title>Sequencing and comparative analysis of myxobacterial genomes.</title>
        <authorList>
            <person name="Rupp O."/>
            <person name="Goesmann A."/>
            <person name="Sogaard-Andersen L."/>
        </authorList>
    </citation>
    <scope>NUCLEOTIDE SEQUENCE [LARGE SCALE GENOMIC DNA]</scope>
    <source>
        <strain evidence="3 4">DSM 14697</strain>
    </source>
</reference>
<gene>
    <name evidence="3" type="ORF">MYMAC_001603</name>
</gene>
<accession>A0A250JQ66</accession>
<keyword evidence="2" id="KW-0732">Signal</keyword>
<evidence type="ECO:0008006" key="5">
    <source>
        <dbReference type="Google" id="ProtNLM"/>
    </source>
</evidence>
<proteinExistence type="predicted"/>
<dbReference type="KEGG" id="mmas:MYMAC_001603"/>
<feature type="region of interest" description="Disordered" evidence="1">
    <location>
        <begin position="491"/>
        <end position="526"/>
    </location>
</feature>
<evidence type="ECO:0000256" key="2">
    <source>
        <dbReference type="SAM" id="SignalP"/>
    </source>
</evidence>
<evidence type="ECO:0000313" key="3">
    <source>
        <dbReference type="EMBL" id="ATB46014.1"/>
    </source>
</evidence>
<dbReference type="PROSITE" id="PS51257">
    <property type="entry name" value="PROKAR_LIPOPROTEIN"/>
    <property type="match status" value="1"/>
</dbReference>
<name>A0A250JQ66_9BACT</name>
<dbReference type="RefSeq" id="WP_204817472.1">
    <property type="nucleotide sequence ID" value="NZ_CP022203.1"/>
</dbReference>
<sequence length="783" mass="83640">MRAERPWRSGFGAALLVALLASGCASLPARPGQAGRGAALAFSPLSVPSQAARSAATGVYQGDASGSADGTPEPAPMGYRRVPTGNAVNGKGVRGSGGEGGAFVCGGKALPPDWPRLTQSREVLAPFLACASPAEFVAMQRGVGDMGAVVQSLTAWDAVRLGALGPMDEDASAVLSRKRADFIVTAVEKYGVPYAEVFSLFVLHSAFDDELREVVQRLARDKQLGETLGAMAAVREELMRRGMELGEFPERGEKAGDVLRGLGRAGRDMLSSTSVSGEARYTELMAMRGQMPPPYQAALDEVQKALMERHYSPGSLSAGAFDSLTFGVPVGFYHLAVGTGHGAYSLAQGKYEQATRELAPAALAVAVYAGGKGARALVESRGGLRRLQMPALDVAGMKALMARLEEQLGITAARDLLRYLQASREGALVAAEWGEAGLLALYEARGNPAKAQAVLMEAASRESAQAVASRGSAGKRPVNLDLFEQNAEVSAAEAQTASRESSGAAAARGGASRESAQPAASRGASGNRHINLDLFAQDAKVGAKESARAKLFQAELESSGPRLPKDVKLLKEMAPKLNEPPPGVEKGAPLWQEYVAYRKRRLKEIRDGDAVKGPLKWEGYGGMRAYYARGMAFERTMIAILEADAALPRAQRRWLGDFEQPRIETHVGVSKVDLRYADVLVIEERPPAGQSPRVETFSFKSRDLSPLKWDELQVRVNTDASNAMRYYGGSLRILRDGMRQQADVQRVRLVYEGQGLLPKDPKLFTGAAKIAEQKIKGVEVESQ</sequence>
<dbReference type="EMBL" id="CP022203">
    <property type="protein sequence ID" value="ATB46014.1"/>
    <property type="molecule type" value="Genomic_DNA"/>
</dbReference>
<protein>
    <recommendedName>
        <fullName evidence="5">Lipoprotein</fullName>
    </recommendedName>
</protein>
<feature type="region of interest" description="Disordered" evidence="1">
    <location>
        <begin position="60"/>
        <end position="82"/>
    </location>
</feature>
<dbReference type="AlphaFoldDB" id="A0A250JQ66"/>